<evidence type="ECO:0000256" key="1">
    <source>
        <dbReference type="SAM" id="Phobius"/>
    </source>
</evidence>
<feature type="transmembrane region" description="Helical" evidence="1">
    <location>
        <begin position="473"/>
        <end position="496"/>
    </location>
</feature>
<evidence type="ECO:0000313" key="2">
    <source>
        <dbReference type="EMBL" id="KAE9034392.1"/>
    </source>
</evidence>
<dbReference type="AlphaFoldDB" id="A0A6A3N290"/>
<sequence>MTNFRRFWRRAYRFCVSFQVELRGHYSPERIGNFDDYCCKTSAHWSFIVCVLSPFPCLLIVAALDCVPMAPPKEGSEANYLFWIRDCLAITLMTRAILEQFRVSVPGLHINAVHVIVMPMIAGGCAVLFMTAMSSVIGFPLPFALVVGIPVWFVVVVICFACCFGQKLRRDPVLFKDLQNSIVVLIFQVLLTFVYPAYLYGFNRVKASNQKFYLVLLPIIKIIAKNLISHNLGTKYDLMPQIMIFNVDVFNALYVSSTMQSSNSISTMVSMVGLDVFQAWVSISDIERLMNCVTLLQCRIPAEHPLKSASFIQIAQQIIKEDSHAKANLMLHRYNSAFSILKYPARGSVDSHSSVGALTDTTQMVSKKILPVDTTGAPLPVAEVETFTPLHHDESTQRCGVLEDVFSPRERRLFVQRTAQVLFTTEFVILVEYTEVIVPFIFCIYTLSMYYLPSRAYYPQLAALDESGLRSKLSTVTMFGAVELLSLLVYLYGFIIQRKIGVSMLRMLSFVLDRGWRIVQSNLFLWIFYTVQNSLEHNGADFSWSFTWLGTSYR</sequence>
<keyword evidence="1" id="KW-1133">Transmembrane helix</keyword>
<keyword evidence="1" id="KW-0472">Membrane</keyword>
<keyword evidence="1" id="KW-0812">Transmembrane</keyword>
<feature type="transmembrane region" description="Helical" evidence="1">
    <location>
        <begin position="80"/>
        <end position="98"/>
    </location>
</feature>
<reference evidence="2 3" key="1">
    <citation type="submission" date="2018-09" db="EMBL/GenBank/DDBJ databases">
        <title>Genomic investigation of the strawberry pathogen Phytophthora fragariae indicates pathogenicity is determined by transcriptional variation in three key races.</title>
        <authorList>
            <person name="Adams T.M."/>
            <person name="Armitage A.D."/>
            <person name="Sobczyk M.K."/>
            <person name="Bates H.J."/>
            <person name="Dunwell J.M."/>
            <person name="Nellist C.F."/>
            <person name="Harrison R.J."/>
        </authorList>
    </citation>
    <scope>NUCLEOTIDE SEQUENCE [LARGE SCALE GENOMIC DNA]</scope>
    <source>
        <strain evidence="2 3">SCRP324</strain>
    </source>
</reference>
<accession>A0A6A3N290</accession>
<feature type="transmembrane region" description="Helical" evidence="1">
    <location>
        <begin position="427"/>
        <end position="453"/>
    </location>
</feature>
<comment type="caution">
    <text evidence="2">The sequence shown here is derived from an EMBL/GenBank/DDBJ whole genome shotgun (WGS) entry which is preliminary data.</text>
</comment>
<evidence type="ECO:0000313" key="3">
    <source>
        <dbReference type="Proteomes" id="UP000435112"/>
    </source>
</evidence>
<feature type="transmembrane region" description="Helical" evidence="1">
    <location>
        <begin position="45"/>
        <end position="64"/>
    </location>
</feature>
<protein>
    <submittedName>
        <fullName evidence="2">Uncharacterized protein</fullName>
    </submittedName>
</protein>
<name>A0A6A3N290_9STRA</name>
<feature type="transmembrane region" description="Helical" evidence="1">
    <location>
        <begin position="143"/>
        <end position="166"/>
    </location>
</feature>
<feature type="transmembrane region" description="Helical" evidence="1">
    <location>
        <begin position="178"/>
        <end position="200"/>
    </location>
</feature>
<dbReference type="EMBL" id="QXFU01000405">
    <property type="protein sequence ID" value="KAE9034392.1"/>
    <property type="molecule type" value="Genomic_DNA"/>
</dbReference>
<organism evidence="2 3">
    <name type="scientific">Phytophthora rubi</name>
    <dbReference type="NCBI Taxonomy" id="129364"/>
    <lineage>
        <taxon>Eukaryota</taxon>
        <taxon>Sar</taxon>
        <taxon>Stramenopiles</taxon>
        <taxon>Oomycota</taxon>
        <taxon>Peronosporomycetes</taxon>
        <taxon>Peronosporales</taxon>
        <taxon>Peronosporaceae</taxon>
        <taxon>Phytophthora</taxon>
    </lineage>
</organism>
<proteinExistence type="predicted"/>
<gene>
    <name evidence="2" type="ORF">PR002_g8150</name>
</gene>
<feature type="transmembrane region" description="Helical" evidence="1">
    <location>
        <begin position="110"/>
        <end position="137"/>
    </location>
</feature>
<dbReference type="OrthoDB" id="117592at2759"/>
<dbReference type="Proteomes" id="UP000435112">
    <property type="component" value="Unassembled WGS sequence"/>
</dbReference>
<feature type="transmembrane region" description="Helical" evidence="1">
    <location>
        <begin position="212"/>
        <end position="228"/>
    </location>
</feature>